<reference evidence="6" key="1">
    <citation type="submission" date="2015-06" db="EMBL/GenBank/DDBJ databases">
        <title>Comparative genomics of Burkholderia leaf nodule symbionts.</title>
        <authorList>
            <person name="Carlier A."/>
            <person name="Eberl L."/>
            <person name="Pinto-Carbo M."/>
        </authorList>
    </citation>
    <scope>NUCLEOTIDE SEQUENCE [LARGE SCALE GENOMIC DNA]</scope>
    <source>
        <strain evidence="6">UZHbot4</strain>
    </source>
</reference>
<evidence type="ECO:0000256" key="2">
    <source>
        <dbReference type="SAM" id="SignalP"/>
    </source>
</evidence>
<organism evidence="5 6">
    <name type="scientific">Candidatus Burkholderia verschuerenii</name>
    <dbReference type="NCBI Taxonomy" id="242163"/>
    <lineage>
        <taxon>Bacteria</taxon>
        <taxon>Pseudomonadati</taxon>
        <taxon>Pseudomonadota</taxon>
        <taxon>Betaproteobacteria</taxon>
        <taxon>Burkholderiales</taxon>
        <taxon>Burkholderiaceae</taxon>
        <taxon>Burkholderia</taxon>
    </lineage>
</organism>
<dbReference type="GO" id="GO:0043709">
    <property type="term" value="P:cell adhesion involved in single-species biofilm formation"/>
    <property type="evidence" value="ECO:0007669"/>
    <property type="project" value="TreeGrafter"/>
</dbReference>
<evidence type="ECO:0000313" key="6">
    <source>
        <dbReference type="Proteomes" id="UP000036959"/>
    </source>
</evidence>
<dbReference type="Pfam" id="PF22003">
    <property type="entry name" value="MrkDrd"/>
    <property type="match status" value="1"/>
</dbReference>
<evidence type="ECO:0000259" key="4">
    <source>
        <dbReference type="Pfam" id="PF22003"/>
    </source>
</evidence>
<feature type="domain" description="Fimbrial-type adhesion" evidence="3">
    <location>
        <begin position="183"/>
        <end position="325"/>
    </location>
</feature>
<name>A0A0L0MAL7_9BURK</name>
<protein>
    <submittedName>
        <fullName evidence="5">Fimbrial adhesin</fullName>
    </submittedName>
</protein>
<dbReference type="EMBL" id="LFJJ01000139">
    <property type="protein sequence ID" value="KND59331.1"/>
    <property type="molecule type" value="Genomic_DNA"/>
</dbReference>
<keyword evidence="6" id="KW-1185">Reference proteome</keyword>
<dbReference type="Gene3D" id="2.60.40.1090">
    <property type="entry name" value="Fimbrial-type adhesion domain"/>
    <property type="match status" value="1"/>
</dbReference>
<sequence>MYKSSGVRVFQFFVGLLIALFSTASHAGGCTYSYFGGPQTISLTLPANFVVPRDLRVGSTILTIKGPQWNTSMILGNCSTAGTIYVDLVTQPHANLGSNIYATNVPGVGVKALSNGGSAAPVSGSYGVVTQGNVYAANNPASQLVFVKTGAITPGVITSADVPTIRNSLDRNFTIFTTSISGNMTVTSGTCTTPDVSVPMGTYLTTELKGLNTTTTAVNFNVALKACPAGMNSIAYRIDPVTTVINSANSVVALNAASTATGVGVQLLDSSGAVFPLSTQKTFSGYNSATGGDYALAFKARYYQTAATLTPGTANTSMTVSMVYQ</sequence>
<feature type="signal peptide" evidence="2">
    <location>
        <begin position="1"/>
        <end position="27"/>
    </location>
</feature>
<gene>
    <name evidence="5" type="ORF">BVER_05585</name>
</gene>
<dbReference type="Proteomes" id="UP000036959">
    <property type="component" value="Unassembled WGS sequence"/>
</dbReference>
<dbReference type="PANTHER" id="PTHR33420:SF3">
    <property type="entry name" value="FIMBRIAL SUBUNIT ELFA"/>
    <property type="match status" value="1"/>
</dbReference>
<dbReference type="GO" id="GO:0009289">
    <property type="term" value="C:pilus"/>
    <property type="evidence" value="ECO:0007669"/>
    <property type="project" value="InterPro"/>
</dbReference>
<dbReference type="InterPro" id="IPR054160">
    <property type="entry name" value="MrkD_recept-bd"/>
</dbReference>
<accession>A0A0L0MAL7</accession>
<dbReference type="InterPro" id="IPR050263">
    <property type="entry name" value="Bact_Fimbrial_Adh_Pro"/>
</dbReference>
<dbReference type="InterPro" id="IPR036937">
    <property type="entry name" value="Adhesion_dom_fimbrial_sf"/>
</dbReference>
<dbReference type="Gene3D" id="2.60.40.3310">
    <property type="match status" value="1"/>
</dbReference>
<evidence type="ECO:0000256" key="1">
    <source>
        <dbReference type="ARBA" id="ARBA00022729"/>
    </source>
</evidence>
<dbReference type="InterPro" id="IPR000259">
    <property type="entry name" value="Adhesion_dom_fimbrial"/>
</dbReference>
<proteinExistence type="predicted"/>
<dbReference type="RefSeq" id="WP_050454839.1">
    <property type="nucleotide sequence ID" value="NZ_LFJJ01000139.1"/>
</dbReference>
<evidence type="ECO:0000313" key="5">
    <source>
        <dbReference type="EMBL" id="KND59331.1"/>
    </source>
</evidence>
<dbReference type="PANTHER" id="PTHR33420">
    <property type="entry name" value="FIMBRIAL SUBUNIT ELFA-RELATED"/>
    <property type="match status" value="1"/>
</dbReference>
<comment type="caution">
    <text evidence="5">The sequence shown here is derived from an EMBL/GenBank/DDBJ whole genome shotgun (WGS) entry which is preliminary data.</text>
</comment>
<dbReference type="InterPro" id="IPR008966">
    <property type="entry name" value="Adhesion_dom_sf"/>
</dbReference>
<dbReference type="Pfam" id="PF00419">
    <property type="entry name" value="Fimbrial"/>
    <property type="match status" value="1"/>
</dbReference>
<feature type="domain" description="MrkD-like receptor binding" evidence="4">
    <location>
        <begin position="49"/>
        <end position="161"/>
    </location>
</feature>
<dbReference type="AlphaFoldDB" id="A0A0L0MAL7"/>
<feature type="chain" id="PRO_5005544286" evidence="2">
    <location>
        <begin position="28"/>
        <end position="325"/>
    </location>
</feature>
<dbReference type="PATRIC" id="fig|242163.4.peg.1319"/>
<evidence type="ECO:0000259" key="3">
    <source>
        <dbReference type="Pfam" id="PF00419"/>
    </source>
</evidence>
<keyword evidence="1 2" id="KW-0732">Signal</keyword>
<dbReference type="SUPFAM" id="SSF49401">
    <property type="entry name" value="Bacterial adhesins"/>
    <property type="match status" value="1"/>
</dbReference>